<dbReference type="InterPro" id="IPR043761">
    <property type="entry name" value="DUF5707"/>
</dbReference>
<reference evidence="2" key="2">
    <citation type="submission" date="2020-09" db="EMBL/GenBank/DDBJ databases">
        <authorList>
            <person name="Sun Q."/>
            <person name="Ohkuma M."/>
        </authorList>
    </citation>
    <scope>NUCLEOTIDE SEQUENCE</scope>
    <source>
        <strain evidence="2">JCM 4125</strain>
    </source>
</reference>
<organism evidence="2 3">
    <name type="scientific">Streptomyces phaeofaciens</name>
    <dbReference type="NCBI Taxonomy" id="68254"/>
    <lineage>
        <taxon>Bacteria</taxon>
        <taxon>Bacillati</taxon>
        <taxon>Actinomycetota</taxon>
        <taxon>Actinomycetes</taxon>
        <taxon>Kitasatosporales</taxon>
        <taxon>Streptomycetaceae</taxon>
        <taxon>Streptomyces</taxon>
    </lineage>
</organism>
<evidence type="ECO:0008006" key="4">
    <source>
        <dbReference type="Google" id="ProtNLM"/>
    </source>
</evidence>
<evidence type="ECO:0000313" key="2">
    <source>
        <dbReference type="EMBL" id="GGT75757.1"/>
    </source>
</evidence>
<dbReference type="RefSeq" id="WP_189715227.1">
    <property type="nucleotide sequence ID" value="NZ_BMSA01000021.1"/>
</dbReference>
<keyword evidence="1" id="KW-0732">Signal</keyword>
<keyword evidence="3" id="KW-1185">Reference proteome</keyword>
<gene>
    <name evidence="2" type="ORF">GCM10010226_62470</name>
</gene>
<feature type="chain" id="PRO_5039061375" description="Calcium-binding protein" evidence="1">
    <location>
        <begin position="21"/>
        <end position="264"/>
    </location>
</feature>
<reference evidence="2" key="1">
    <citation type="journal article" date="2014" name="Int. J. Syst. Evol. Microbiol.">
        <title>Complete genome sequence of Corynebacterium casei LMG S-19264T (=DSM 44701T), isolated from a smear-ripened cheese.</title>
        <authorList>
            <consortium name="US DOE Joint Genome Institute (JGI-PGF)"/>
            <person name="Walter F."/>
            <person name="Albersmeier A."/>
            <person name="Kalinowski J."/>
            <person name="Ruckert C."/>
        </authorList>
    </citation>
    <scope>NUCLEOTIDE SEQUENCE</scope>
    <source>
        <strain evidence="2">JCM 4125</strain>
    </source>
</reference>
<dbReference type="Pfam" id="PF18968">
    <property type="entry name" value="DUF5707"/>
    <property type="match status" value="1"/>
</dbReference>
<feature type="signal peptide" evidence="1">
    <location>
        <begin position="1"/>
        <end position="20"/>
    </location>
</feature>
<dbReference type="Proteomes" id="UP000646776">
    <property type="component" value="Unassembled WGS sequence"/>
</dbReference>
<comment type="caution">
    <text evidence="2">The sequence shown here is derived from an EMBL/GenBank/DDBJ whole genome shotgun (WGS) entry which is preliminary data.</text>
</comment>
<dbReference type="AlphaFoldDB" id="A0A918LYI5"/>
<name>A0A918LYI5_9ACTN</name>
<evidence type="ECO:0000256" key="1">
    <source>
        <dbReference type="SAM" id="SignalP"/>
    </source>
</evidence>
<dbReference type="EMBL" id="BMSA01000021">
    <property type="protein sequence ID" value="GGT75757.1"/>
    <property type="molecule type" value="Genomic_DNA"/>
</dbReference>
<evidence type="ECO:0000313" key="3">
    <source>
        <dbReference type="Proteomes" id="UP000646776"/>
    </source>
</evidence>
<proteinExistence type="predicted"/>
<protein>
    <recommendedName>
        <fullName evidence="4">Calcium-binding protein</fullName>
    </recommendedName>
</protein>
<accession>A0A918LYI5</accession>
<sequence length="264" mass="27754">MRKRATVTAIAGALALSTFAAPGAARADESVGDTRITKVVVNGGSDIVLGTTSPKTFTLAVTATDDSGIKEDYNVPALWHGAGQVMPDDPWGLVLPDDPSGDCVAHSATTTTCTFTLTMNPRIDPQDNTTAGTWKVCAGATGNDWDYVSKDVAATVKVRRAARLTVNASPEPVKKGKTLTVTGGLTRASWETYKYAGYTGQPVKLQFRKKGTATYTTVKTVTTGSGGALKTTVKATTDGYWRWSFAGTPTTANATTTADYVDVR</sequence>